<comment type="caution">
    <text evidence="2">The sequence shown here is derived from an EMBL/GenBank/DDBJ whole genome shotgun (WGS) entry which is preliminary data.</text>
</comment>
<dbReference type="Proteomes" id="UP000249254">
    <property type="component" value="Unassembled WGS sequence"/>
</dbReference>
<gene>
    <name evidence="2" type="ORF">DJ017_19130</name>
</gene>
<keyword evidence="3" id="KW-1185">Reference proteome</keyword>
<feature type="domain" description="NAD-dependent epimerase/dehydratase" evidence="1">
    <location>
        <begin position="3"/>
        <end position="204"/>
    </location>
</feature>
<accession>A0A328ACJ2</accession>
<dbReference type="AlphaFoldDB" id="A0A328ACJ2"/>
<organism evidence="2 3">
    <name type="scientific">Phenylobacterium soli</name>
    <dbReference type="NCBI Taxonomy" id="2170551"/>
    <lineage>
        <taxon>Bacteria</taxon>
        <taxon>Pseudomonadati</taxon>
        <taxon>Pseudomonadota</taxon>
        <taxon>Alphaproteobacteria</taxon>
        <taxon>Caulobacterales</taxon>
        <taxon>Caulobacteraceae</taxon>
        <taxon>Phenylobacterium</taxon>
    </lineage>
</organism>
<dbReference type="EMBL" id="QFYQ01000002">
    <property type="protein sequence ID" value="RAK51926.1"/>
    <property type="molecule type" value="Genomic_DNA"/>
</dbReference>
<evidence type="ECO:0000313" key="3">
    <source>
        <dbReference type="Proteomes" id="UP000249254"/>
    </source>
</evidence>
<reference evidence="3" key="1">
    <citation type="submission" date="2018-05" db="EMBL/GenBank/DDBJ databases">
        <authorList>
            <person name="Li X."/>
        </authorList>
    </citation>
    <scope>NUCLEOTIDE SEQUENCE [LARGE SCALE GENOMIC DNA]</scope>
    <source>
        <strain evidence="3">LX32</strain>
    </source>
</reference>
<proteinExistence type="predicted"/>
<protein>
    <submittedName>
        <fullName evidence="2">NAD-dependent dehydratase</fullName>
    </submittedName>
</protein>
<dbReference type="Gene3D" id="3.40.50.720">
    <property type="entry name" value="NAD(P)-binding Rossmann-like Domain"/>
    <property type="match status" value="1"/>
</dbReference>
<dbReference type="CDD" id="cd08946">
    <property type="entry name" value="SDR_e"/>
    <property type="match status" value="1"/>
</dbReference>
<dbReference type="OrthoDB" id="7209874at2"/>
<evidence type="ECO:0000313" key="2">
    <source>
        <dbReference type="EMBL" id="RAK51926.1"/>
    </source>
</evidence>
<dbReference type="InterPro" id="IPR001509">
    <property type="entry name" value="Epimerase_deHydtase"/>
</dbReference>
<dbReference type="RefSeq" id="WP_111530488.1">
    <property type="nucleotide sequence ID" value="NZ_JBHRSG010000003.1"/>
</dbReference>
<dbReference type="InterPro" id="IPR036291">
    <property type="entry name" value="NAD(P)-bd_dom_sf"/>
</dbReference>
<dbReference type="SUPFAM" id="SSF51735">
    <property type="entry name" value="NAD(P)-binding Rossmann-fold domains"/>
    <property type="match status" value="1"/>
</dbReference>
<dbReference type="PANTHER" id="PTHR43245">
    <property type="entry name" value="BIFUNCTIONAL POLYMYXIN RESISTANCE PROTEIN ARNA"/>
    <property type="match status" value="1"/>
</dbReference>
<dbReference type="Pfam" id="PF01370">
    <property type="entry name" value="Epimerase"/>
    <property type="match status" value="1"/>
</dbReference>
<sequence length="267" mass="28435">MSITVLGAAGFVGARLAERLTAAGQAPWTPAKGDPELLTRDLGLVYYCAGLTADYDRRPFDTVEAHASLVSRILEAGRFEKIVYLSSTRLYDGLRKAEVDEAEPLVFDPLDPRRVYDLSKALGENLVMTRSGGRGAVARLANVYDWTDGAPGFLSEWLIRARGGRALSLDSSPHVARDYIHLDDVVDALLAIAAAPEGEIVNVASGALTANGEIAEVFAAAGWQVDFRGDARPPAPPNAAIGRLRALGVAPRPVKAVVADYLEGLKA</sequence>
<evidence type="ECO:0000259" key="1">
    <source>
        <dbReference type="Pfam" id="PF01370"/>
    </source>
</evidence>
<name>A0A328ACJ2_9CAUL</name>
<dbReference type="InterPro" id="IPR050177">
    <property type="entry name" value="Lipid_A_modif_metabolic_enz"/>
</dbReference>